<dbReference type="NCBIfam" id="TIGR01646">
    <property type="entry name" value="vgr_GE"/>
    <property type="match status" value="1"/>
</dbReference>
<dbReference type="Gene3D" id="3.55.50.10">
    <property type="entry name" value="Baseplate protein-like domains"/>
    <property type="match status" value="1"/>
</dbReference>
<dbReference type="InterPro" id="IPR006531">
    <property type="entry name" value="Gp5/Vgr_OB"/>
</dbReference>
<dbReference type="SUPFAM" id="SSF69255">
    <property type="entry name" value="gp5 N-terminal domain-like"/>
    <property type="match status" value="1"/>
</dbReference>
<dbReference type="InterPro" id="IPR037026">
    <property type="entry name" value="Vgr_OB-fold_dom_sf"/>
</dbReference>
<sequence length="642" mass="70576">MVFRHATRFRDHVMAHAITLSSKLGSSLLFSNLTAGEALGRLFTYRLEAISRNAAVELRALLATPMTVRLVSPQGDTRYFNGIVRDAEQRGFVNIDGVRYAVYAFTLVPKPWLATRRRDCRIYRGMTVPQIVQSVLGEIGYGDVKPSLSGSYPAREYCVQYRESDFDFISRLMEQEGIYYFFTHADGTHTMVLADALGAHASVPGFEQIPYAPPTERGKRMKASISDWHTARTVNTTRVQLDDYDYLKPKASLVATEALTDQDDAPGVDGLDGYDWSYDTVGYDQKLADGQRYAQVRADALNVPLAASHGHTDAYGLATGALFRLKDFPLAEANQEYLVIETETRLVEPDYATGGGSDDDAEPPFHCAFRAIRARQPFRAMPVTPRPRIAGLQTAVVAGDTPEDIAVDKYGRVQLTFFWSRPGKPHAANSCPVRVAQMWAGKRWGAQFIPRVGQEVVVSFLDGNPDRPLVIGSVYNADNMPPYSLPDNRTRSGVKSRSHQGGGSEDYNELRFEDRKGAEQVLIHAQKDLREESEHDHDVQVGRNYTLTAGNQIRLVTGLASITMNRSGEIAIEGTNLTINGNLNVTLSSGLAMEINSKANLNVSSIAAMEILSEADCLVQSTNLQLIGTATAVLGGAAPMIL</sequence>
<dbReference type="Pfam" id="PF22178">
    <property type="entry name" value="Gp5_trimer_C"/>
    <property type="match status" value="1"/>
</dbReference>
<dbReference type="GO" id="GO:0005576">
    <property type="term" value="C:extracellular region"/>
    <property type="evidence" value="ECO:0007669"/>
    <property type="project" value="UniProtKB-SubCell"/>
</dbReference>
<dbReference type="KEGG" id="bgp:BGL_2c02900"/>
<feature type="region of interest" description="Disordered" evidence="4">
    <location>
        <begin position="481"/>
        <end position="507"/>
    </location>
</feature>
<dbReference type="Gene3D" id="2.30.110.50">
    <property type="match status" value="1"/>
</dbReference>
<dbReference type="Gene3D" id="4.10.220.110">
    <property type="match status" value="1"/>
</dbReference>
<dbReference type="InterPro" id="IPR050708">
    <property type="entry name" value="T6SS_VgrG/RHS"/>
</dbReference>
<evidence type="ECO:0000259" key="6">
    <source>
        <dbReference type="Pfam" id="PF22178"/>
    </source>
</evidence>
<comment type="subcellular location">
    <subcellularLocation>
        <location evidence="1">Secreted</location>
    </subcellularLocation>
</comment>
<dbReference type="SUPFAM" id="SSF69349">
    <property type="entry name" value="Phage fibre proteins"/>
    <property type="match status" value="1"/>
</dbReference>
<evidence type="ECO:0000256" key="1">
    <source>
        <dbReference type="ARBA" id="ARBA00004613"/>
    </source>
</evidence>
<feature type="domain" description="Gp5/Type VI secretion system Vgr protein OB-fold" evidence="5">
    <location>
        <begin position="408"/>
        <end position="475"/>
    </location>
</feature>
<proteinExistence type="inferred from homology"/>
<evidence type="ECO:0000313" key="7">
    <source>
        <dbReference type="EMBL" id="AJK48386.1"/>
    </source>
</evidence>
<keyword evidence="8" id="KW-1185">Reference proteome</keyword>
<evidence type="ECO:0000256" key="4">
    <source>
        <dbReference type="SAM" id="MobiDB-lite"/>
    </source>
</evidence>
<dbReference type="HOGENOM" id="CLU_004121_7_3_4"/>
<dbReference type="InterPro" id="IPR006533">
    <property type="entry name" value="T6SS_Vgr_RhsGE"/>
</dbReference>
<gene>
    <name evidence="7" type="primary">vgr</name>
    <name evidence="7" type="ORF">BGL_2c02900</name>
</gene>
<evidence type="ECO:0000256" key="3">
    <source>
        <dbReference type="ARBA" id="ARBA00022525"/>
    </source>
</evidence>
<name>A0A0B6S825_BURPL</name>
<evidence type="ECO:0000256" key="2">
    <source>
        <dbReference type="ARBA" id="ARBA00005558"/>
    </source>
</evidence>
<reference evidence="7 8" key="2">
    <citation type="journal article" date="2016" name="Appl. Microbiol. Biotechnol.">
        <title>Mutations improving production and secretion of extracellular lipase by Burkholderia glumae PG1.</title>
        <authorList>
            <person name="Knapp A."/>
            <person name="Voget S."/>
            <person name="Gao R."/>
            <person name="Zaburannyi N."/>
            <person name="Krysciak D."/>
            <person name="Breuer M."/>
            <person name="Hauer B."/>
            <person name="Streit W.R."/>
            <person name="Muller R."/>
            <person name="Daniel R."/>
            <person name="Jaeger K.E."/>
        </authorList>
    </citation>
    <scope>NUCLEOTIDE SEQUENCE [LARGE SCALE GENOMIC DNA]</scope>
    <source>
        <strain evidence="7 8">PG1</strain>
    </source>
</reference>
<keyword evidence="3" id="KW-0964">Secreted</keyword>
<dbReference type="AlphaFoldDB" id="A0A0B6S825"/>
<dbReference type="EMBL" id="CP002581">
    <property type="protein sequence ID" value="AJK48386.1"/>
    <property type="molecule type" value="Genomic_DNA"/>
</dbReference>
<evidence type="ECO:0000313" key="8">
    <source>
        <dbReference type="Proteomes" id="UP000031838"/>
    </source>
</evidence>
<accession>A0A0B6S825</accession>
<protein>
    <submittedName>
        <fullName evidence="7">Type VI secretion system Vgr family protein Vgr</fullName>
    </submittedName>
</protein>
<dbReference type="Gene3D" id="2.40.50.230">
    <property type="entry name" value="Gp5 N-terminal domain"/>
    <property type="match status" value="1"/>
</dbReference>
<dbReference type="PANTHER" id="PTHR32305">
    <property type="match status" value="1"/>
</dbReference>
<comment type="similarity">
    <text evidence="2">Belongs to the VgrG protein family.</text>
</comment>
<dbReference type="SUPFAM" id="SSF69279">
    <property type="entry name" value="Phage tail proteins"/>
    <property type="match status" value="2"/>
</dbReference>
<dbReference type="NCBIfam" id="TIGR03361">
    <property type="entry name" value="VI_Rhs_Vgr"/>
    <property type="match status" value="1"/>
</dbReference>
<dbReference type="InterPro" id="IPR054030">
    <property type="entry name" value="Gp5_Vgr_C"/>
</dbReference>
<dbReference type="Pfam" id="PF05954">
    <property type="entry name" value="Phage_GPD"/>
    <property type="match status" value="1"/>
</dbReference>
<feature type="domain" description="Gp5/Type VI secretion system Vgr C-terminal trimerisation" evidence="6">
    <location>
        <begin position="492"/>
        <end position="602"/>
    </location>
</feature>
<dbReference type="InterPro" id="IPR017847">
    <property type="entry name" value="T6SS_RhsGE_Vgr_subset"/>
</dbReference>
<organism evidence="7 8">
    <name type="scientific">Burkholderia plantarii</name>
    <dbReference type="NCBI Taxonomy" id="41899"/>
    <lineage>
        <taxon>Bacteria</taxon>
        <taxon>Pseudomonadati</taxon>
        <taxon>Pseudomonadota</taxon>
        <taxon>Betaproteobacteria</taxon>
        <taxon>Burkholderiales</taxon>
        <taxon>Burkholderiaceae</taxon>
        <taxon>Burkholderia</taxon>
    </lineage>
</organism>
<reference evidence="8" key="1">
    <citation type="submission" date="2011-03" db="EMBL/GenBank/DDBJ databases">
        <authorList>
            <person name="Voget S."/>
            <person name="Streit W.R."/>
            <person name="Jaeger K.E."/>
            <person name="Daniel R."/>
        </authorList>
    </citation>
    <scope>NUCLEOTIDE SEQUENCE [LARGE SCALE GENOMIC DNA]</scope>
    <source>
        <strain evidence="8">PG1</strain>
    </source>
</reference>
<dbReference type="PANTHER" id="PTHR32305:SF15">
    <property type="entry name" value="PROTEIN RHSA-RELATED"/>
    <property type="match status" value="1"/>
</dbReference>
<evidence type="ECO:0000259" key="5">
    <source>
        <dbReference type="Pfam" id="PF04717"/>
    </source>
</evidence>
<dbReference type="Proteomes" id="UP000031838">
    <property type="component" value="Chromosome 2"/>
</dbReference>
<dbReference type="Pfam" id="PF04717">
    <property type="entry name" value="Phage_base_V"/>
    <property type="match status" value="1"/>
</dbReference>